<dbReference type="PRINTS" id="PR00723">
    <property type="entry name" value="SUBTILISIN"/>
</dbReference>
<dbReference type="SUPFAM" id="SSF54897">
    <property type="entry name" value="Protease propeptides/inhibitors"/>
    <property type="match status" value="1"/>
</dbReference>
<reference evidence="11 12" key="1">
    <citation type="submission" date="2024-06" db="EMBL/GenBank/DDBJ databases">
        <title>The Natural Products Discovery Center: Release of the First 8490 Sequenced Strains for Exploring Actinobacteria Biosynthetic Diversity.</title>
        <authorList>
            <person name="Kalkreuter E."/>
            <person name="Kautsar S.A."/>
            <person name="Yang D."/>
            <person name="Bader C.D."/>
            <person name="Teijaro C.N."/>
            <person name="Fluegel L."/>
            <person name="Davis C.M."/>
            <person name="Simpson J.R."/>
            <person name="Lauterbach L."/>
            <person name="Steele A.D."/>
            <person name="Gui C."/>
            <person name="Meng S."/>
            <person name="Li G."/>
            <person name="Viehrig K."/>
            <person name="Ye F."/>
            <person name="Su P."/>
            <person name="Kiefer A.F."/>
            <person name="Nichols A."/>
            <person name="Cepeda A.J."/>
            <person name="Yan W."/>
            <person name="Fan B."/>
            <person name="Jiang Y."/>
            <person name="Adhikari A."/>
            <person name="Zheng C.-J."/>
            <person name="Schuster L."/>
            <person name="Cowan T.M."/>
            <person name="Smanski M.J."/>
            <person name="Chevrette M.G."/>
            <person name="De Carvalho L.P.S."/>
            <person name="Shen B."/>
        </authorList>
    </citation>
    <scope>NUCLEOTIDE SEQUENCE [LARGE SCALE GENOMIC DNA]</scope>
    <source>
        <strain evidence="11 12">NPDC001694</strain>
    </source>
</reference>
<keyword evidence="3 5" id="KW-0378">Hydrolase</keyword>
<dbReference type="InterPro" id="IPR050131">
    <property type="entry name" value="Peptidase_S8_subtilisin-like"/>
</dbReference>
<evidence type="ECO:0000256" key="7">
    <source>
        <dbReference type="SAM" id="MobiDB-lite"/>
    </source>
</evidence>
<dbReference type="Proteomes" id="UP001490365">
    <property type="component" value="Unassembled WGS sequence"/>
</dbReference>
<comment type="similarity">
    <text evidence="1 5 6">Belongs to the peptidase S8 family.</text>
</comment>
<dbReference type="Pfam" id="PF05922">
    <property type="entry name" value="Inhibitor_I9"/>
    <property type="match status" value="1"/>
</dbReference>
<evidence type="ECO:0000256" key="6">
    <source>
        <dbReference type="RuleBase" id="RU003355"/>
    </source>
</evidence>
<dbReference type="InterPro" id="IPR000209">
    <property type="entry name" value="Peptidase_S8/S53_dom"/>
</dbReference>
<dbReference type="InterPro" id="IPR010259">
    <property type="entry name" value="S8pro/Inhibitor_I9"/>
</dbReference>
<keyword evidence="12" id="KW-1185">Reference proteome</keyword>
<keyword evidence="4 5" id="KW-0720">Serine protease</keyword>
<dbReference type="CDD" id="cd04077">
    <property type="entry name" value="Peptidases_S8_PCSK9_ProteinaseK_like"/>
    <property type="match status" value="1"/>
</dbReference>
<protein>
    <submittedName>
        <fullName evidence="11">S8 family peptidase</fullName>
        <ecNumber evidence="11">3.4.-.-</ecNumber>
    </submittedName>
</protein>
<evidence type="ECO:0000256" key="4">
    <source>
        <dbReference type="ARBA" id="ARBA00022825"/>
    </source>
</evidence>
<proteinExistence type="inferred from homology"/>
<name>A0ABV1TSV0_9ACTN</name>
<sequence>MARTYSRRLRVVGGLTAVVTAAVLSTATPPAHAVPEGTVADAGRAGSVGGSYLVTLKEGIKGASAAGRDVAARYGAKISHTYGTALNGYAVEASAAQAGRLAADPRVASVAQDSRVRPARARTNTQKDPPSWGLDRVDQAGLPLNRSYTSPGSAGAGVTVYVIDTGVRITNTDFGGRASYGWDFVGNDGSAGDGNGHGTHVAGIIAGTRYGVAKKARVVSVRVLDDTGAGTTAQVIAGVDWVTAHARRPAVANLSLGGYHSPQLDTAVRNSIRAGVTYTVAAGNGGVPAARYSPADVPQALTVGATDRTDARAGFSDYGSAVDLFAPGVAITSDSNANDTARATYSGTSMAAPHVAGAAALFLAGHRGATPAQVAAALIAGAASGKVSDAGRGSPNRLLRVPES</sequence>
<feature type="domain" description="Inhibitor I9" evidence="10">
    <location>
        <begin position="69"/>
        <end position="117"/>
    </location>
</feature>
<dbReference type="InterPro" id="IPR022398">
    <property type="entry name" value="Peptidase_S8_His-AS"/>
</dbReference>
<dbReference type="InterPro" id="IPR037045">
    <property type="entry name" value="S8pro/Inhibitor_I9_sf"/>
</dbReference>
<dbReference type="PANTHER" id="PTHR43806:SF11">
    <property type="entry name" value="CEREVISIN-RELATED"/>
    <property type="match status" value="1"/>
</dbReference>
<dbReference type="InterPro" id="IPR034193">
    <property type="entry name" value="PCSK9_ProteinaseK-like"/>
</dbReference>
<evidence type="ECO:0000256" key="8">
    <source>
        <dbReference type="SAM" id="SignalP"/>
    </source>
</evidence>
<comment type="caution">
    <text evidence="11">The sequence shown here is derived from an EMBL/GenBank/DDBJ whole genome shotgun (WGS) entry which is preliminary data.</text>
</comment>
<feature type="active site" description="Charge relay system" evidence="5">
    <location>
        <position position="164"/>
    </location>
</feature>
<feature type="domain" description="Peptidase S8/S53" evidence="9">
    <location>
        <begin position="155"/>
        <end position="383"/>
    </location>
</feature>
<evidence type="ECO:0000256" key="5">
    <source>
        <dbReference type="PROSITE-ProRule" id="PRU01240"/>
    </source>
</evidence>
<feature type="signal peptide" evidence="8">
    <location>
        <begin position="1"/>
        <end position="33"/>
    </location>
</feature>
<dbReference type="InterPro" id="IPR036852">
    <property type="entry name" value="Peptidase_S8/S53_dom_sf"/>
</dbReference>
<evidence type="ECO:0000256" key="1">
    <source>
        <dbReference type="ARBA" id="ARBA00011073"/>
    </source>
</evidence>
<organism evidence="11 12">
    <name type="scientific">Streptomyces sp. 900105755</name>
    <dbReference type="NCBI Taxonomy" id="3154389"/>
    <lineage>
        <taxon>Bacteria</taxon>
        <taxon>Bacillati</taxon>
        <taxon>Actinomycetota</taxon>
        <taxon>Actinomycetes</taxon>
        <taxon>Kitasatosporales</taxon>
        <taxon>Streptomycetaceae</taxon>
        <taxon>Streptomyces</taxon>
    </lineage>
</organism>
<evidence type="ECO:0000259" key="9">
    <source>
        <dbReference type="Pfam" id="PF00082"/>
    </source>
</evidence>
<dbReference type="PANTHER" id="PTHR43806">
    <property type="entry name" value="PEPTIDASE S8"/>
    <property type="match status" value="1"/>
</dbReference>
<dbReference type="Gene3D" id="3.40.50.200">
    <property type="entry name" value="Peptidase S8/S53 domain"/>
    <property type="match status" value="1"/>
</dbReference>
<evidence type="ECO:0000256" key="2">
    <source>
        <dbReference type="ARBA" id="ARBA00022670"/>
    </source>
</evidence>
<dbReference type="EC" id="3.4.-.-" evidence="11"/>
<dbReference type="InterPro" id="IPR023828">
    <property type="entry name" value="Peptidase_S8_Ser-AS"/>
</dbReference>
<dbReference type="SUPFAM" id="SSF52743">
    <property type="entry name" value="Subtilisin-like"/>
    <property type="match status" value="1"/>
</dbReference>
<dbReference type="PROSITE" id="PS00136">
    <property type="entry name" value="SUBTILASE_ASP"/>
    <property type="match status" value="1"/>
</dbReference>
<dbReference type="PROSITE" id="PS00138">
    <property type="entry name" value="SUBTILASE_SER"/>
    <property type="match status" value="1"/>
</dbReference>
<feature type="active site" description="Charge relay system" evidence="5">
    <location>
        <position position="197"/>
    </location>
</feature>
<dbReference type="EMBL" id="JBEOZM010000027">
    <property type="protein sequence ID" value="MER6273096.1"/>
    <property type="molecule type" value="Genomic_DNA"/>
</dbReference>
<dbReference type="InterPro" id="IPR015500">
    <property type="entry name" value="Peptidase_S8_subtilisin-rel"/>
</dbReference>
<feature type="active site" description="Charge relay system" evidence="5">
    <location>
        <position position="349"/>
    </location>
</feature>
<dbReference type="PROSITE" id="PS00137">
    <property type="entry name" value="SUBTILASE_HIS"/>
    <property type="match status" value="1"/>
</dbReference>
<dbReference type="GO" id="GO:0016787">
    <property type="term" value="F:hydrolase activity"/>
    <property type="evidence" value="ECO:0007669"/>
    <property type="project" value="UniProtKB-KW"/>
</dbReference>
<dbReference type="InterPro" id="IPR023827">
    <property type="entry name" value="Peptidase_S8_Asp-AS"/>
</dbReference>
<keyword evidence="2 5" id="KW-0645">Protease</keyword>
<evidence type="ECO:0000256" key="3">
    <source>
        <dbReference type="ARBA" id="ARBA00022801"/>
    </source>
</evidence>
<dbReference type="RefSeq" id="WP_351961376.1">
    <property type="nucleotide sequence ID" value="NZ_JBEOZM010000027.1"/>
</dbReference>
<evidence type="ECO:0000313" key="11">
    <source>
        <dbReference type="EMBL" id="MER6273096.1"/>
    </source>
</evidence>
<feature type="region of interest" description="Disordered" evidence="7">
    <location>
        <begin position="111"/>
        <end position="136"/>
    </location>
</feature>
<dbReference type="Pfam" id="PF00082">
    <property type="entry name" value="Peptidase_S8"/>
    <property type="match status" value="1"/>
</dbReference>
<feature type="chain" id="PRO_5046474917" evidence="8">
    <location>
        <begin position="34"/>
        <end position="404"/>
    </location>
</feature>
<evidence type="ECO:0000259" key="10">
    <source>
        <dbReference type="Pfam" id="PF05922"/>
    </source>
</evidence>
<evidence type="ECO:0000313" key="12">
    <source>
        <dbReference type="Proteomes" id="UP001490365"/>
    </source>
</evidence>
<keyword evidence="8" id="KW-0732">Signal</keyword>
<dbReference type="Gene3D" id="3.30.70.80">
    <property type="entry name" value="Peptidase S8 propeptide/proteinase inhibitor I9"/>
    <property type="match status" value="1"/>
</dbReference>
<gene>
    <name evidence="11" type="ORF">ABT211_38395</name>
</gene>
<dbReference type="PROSITE" id="PS51892">
    <property type="entry name" value="SUBTILASE"/>
    <property type="match status" value="1"/>
</dbReference>
<accession>A0ABV1TSV0</accession>